<evidence type="ECO:0000313" key="6">
    <source>
        <dbReference type="Proteomes" id="UP001424441"/>
    </source>
</evidence>
<proteinExistence type="predicted"/>
<dbReference type="PRINTS" id="PR00598">
    <property type="entry name" value="HTHMARR"/>
</dbReference>
<dbReference type="SMART" id="SM00347">
    <property type="entry name" value="HTH_MARR"/>
    <property type="match status" value="1"/>
</dbReference>
<gene>
    <name evidence="5" type="ORF">GCM10008943_19940</name>
</gene>
<evidence type="ECO:0000313" key="5">
    <source>
        <dbReference type="EMBL" id="GAA0604401.1"/>
    </source>
</evidence>
<keyword evidence="3" id="KW-0804">Transcription</keyword>
<dbReference type="Pfam" id="PF12802">
    <property type="entry name" value="MarR_2"/>
    <property type="match status" value="1"/>
</dbReference>
<dbReference type="InterPro" id="IPR023187">
    <property type="entry name" value="Tscrpt_reg_MarR-type_CS"/>
</dbReference>
<dbReference type="PROSITE" id="PS50995">
    <property type="entry name" value="HTH_MARR_2"/>
    <property type="match status" value="1"/>
</dbReference>
<evidence type="ECO:0000259" key="4">
    <source>
        <dbReference type="PROSITE" id="PS50995"/>
    </source>
</evidence>
<dbReference type="PANTHER" id="PTHR33164">
    <property type="entry name" value="TRANSCRIPTIONAL REGULATOR, MARR FAMILY"/>
    <property type="match status" value="1"/>
</dbReference>
<dbReference type="PROSITE" id="PS01117">
    <property type="entry name" value="HTH_MARR_1"/>
    <property type="match status" value="1"/>
</dbReference>
<evidence type="ECO:0000256" key="2">
    <source>
        <dbReference type="ARBA" id="ARBA00023125"/>
    </source>
</evidence>
<protein>
    <submittedName>
        <fullName evidence="5">MarR family transcriptional regulator</fullName>
    </submittedName>
</protein>
<dbReference type="Gene3D" id="1.10.10.10">
    <property type="entry name" value="Winged helix-like DNA-binding domain superfamily/Winged helix DNA-binding domain"/>
    <property type="match status" value="1"/>
</dbReference>
<dbReference type="InterPro" id="IPR036390">
    <property type="entry name" value="WH_DNA-bd_sf"/>
</dbReference>
<reference evidence="5 6" key="1">
    <citation type="journal article" date="2019" name="Int. J. Syst. Evol. Microbiol.">
        <title>The Global Catalogue of Microorganisms (GCM) 10K type strain sequencing project: providing services to taxonomists for standard genome sequencing and annotation.</title>
        <authorList>
            <consortium name="The Broad Institute Genomics Platform"/>
            <consortium name="The Broad Institute Genome Sequencing Center for Infectious Disease"/>
            <person name="Wu L."/>
            <person name="Ma J."/>
        </authorList>
    </citation>
    <scope>NUCLEOTIDE SEQUENCE [LARGE SCALE GENOMIC DNA]</scope>
    <source>
        <strain evidence="5 6">JCM 15115</strain>
    </source>
</reference>
<dbReference type="Proteomes" id="UP001424441">
    <property type="component" value="Unassembled WGS sequence"/>
</dbReference>
<sequence>MPENKVLASKMTNADRLTSKQNLRVWLKVLKTTKHIEAMIREKLRDEFDTTLPRFDVMSALYRFDEGLRMSELSAALRVSNGNVTGIIERLVSDGLVLRETVSGDKRATIVRLTKAGRTSFETLADAHEKWIDDVLQVLEPEQSAALLTIMDEIDHSRGFTEG</sequence>
<comment type="caution">
    <text evidence="5">The sequence shown here is derived from an EMBL/GenBank/DDBJ whole genome shotgun (WGS) entry which is preliminary data.</text>
</comment>
<dbReference type="PANTHER" id="PTHR33164:SF43">
    <property type="entry name" value="HTH-TYPE TRANSCRIPTIONAL REPRESSOR YETL"/>
    <property type="match status" value="1"/>
</dbReference>
<dbReference type="SUPFAM" id="SSF46785">
    <property type="entry name" value="Winged helix' DNA-binding domain"/>
    <property type="match status" value="1"/>
</dbReference>
<keyword evidence="6" id="KW-1185">Reference proteome</keyword>
<evidence type="ECO:0000256" key="3">
    <source>
        <dbReference type="ARBA" id="ARBA00023163"/>
    </source>
</evidence>
<dbReference type="InterPro" id="IPR039422">
    <property type="entry name" value="MarR/SlyA-like"/>
</dbReference>
<dbReference type="InterPro" id="IPR000835">
    <property type="entry name" value="HTH_MarR-typ"/>
</dbReference>
<name>A0ABN1G5L6_9HYPH</name>
<dbReference type="EMBL" id="BAAADE010000003">
    <property type="protein sequence ID" value="GAA0604401.1"/>
    <property type="molecule type" value="Genomic_DNA"/>
</dbReference>
<dbReference type="InterPro" id="IPR036388">
    <property type="entry name" value="WH-like_DNA-bd_sf"/>
</dbReference>
<keyword evidence="1" id="KW-0805">Transcription regulation</keyword>
<feature type="domain" description="HTH marR-type" evidence="4">
    <location>
        <begin position="22"/>
        <end position="156"/>
    </location>
</feature>
<accession>A0ABN1G5L6</accession>
<keyword evidence="2" id="KW-0238">DNA-binding</keyword>
<organism evidence="5 6">
    <name type="scientific">Paenochrobactrum glaciei</name>
    <dbReference type="NCBI Taxonomy" id="486407"/>
    <lineage>
        <taxon>Bacteria</taxon>
        <taxon>Pseudomonadati</taxon>
        <taxon>Pseudomonadota</taxon>
        <taxon>Alphaproteobacteria</taxon>
        <taxon>Hyphomicrobiales</taxon>
        <taxon>Brucellaceae</taxon>
        <taxon>Paenochrobactrum</taxon>
    </lineage>
</organism>
<evidence type="ECO:0000256" key="1">
    <source>
        <dbReference type="ARBA" id="ARBA00023015"/>
    </source>
</evidence>